<dbReference type="EMBL" id="ABLC01000127">
    <property type="protein sequence ID" value="EDT02246.1"/>
    <property type="molecule type" value="Genomic_DNA"/>
</dbReference>
<reference evidence="2 3" key="1">
    <citation type="submission" date="2008-03" db="EMBL/GenBank/DDBJ databases">
        <title>Sequencing of the draft genome and assembly of Burkholderia ambifaria IOP40-10.</title>
        <authorList>
            <consortium name="US DOE Joint Genome Institute (JGI-PGF)"/>
            <person name="Copeland A."/>
            <person name="Lucas S."/>
            <person name="Lapidus A."/>
            <person name="Glavina del Rio T."/>
            <person name="Dalin E."/>
            <person name="Tice H."/>
            <person name="Bruce D."/>
            <person name="Goodwin L."/>
            <person name="Pitluck S."/>
            <person name="Larimer F."/>
            <person name="Land M.L."/>
            <person name="Hauser L."/>
            <person name="Tiedje J."/>
            <person name="Richardson P."/>
        </authorList>
    </citation>
    <scope>NUCLEOTIDE SEQUENCE [LARGE SCALE GENOMIC DNA]</scope>
    <source>
        <strain evidence="2 3">IOP40-10</strain>
    </source>
</reference>
<proteinExistence type="predicted"/>
<feature type="compositionally biased region" description="Basic and acidic residues" evidence="1">
    <location>
        <begin position="177"/>
        <end position="188"/>
    </location>
</feature>
<evidence type="ECO:0000313" key="2">
    <source>
        <dbReference type="EMBL" id="EDT02246.1"/>
    </source>
</evidence>
<dbReference type="AlphaFoldDB" id="B1FJP4"/>
<feature type="region of interest" description="Disordered" evidence="1">
    <location>
        <begin position="144"/>
        <end position="205"/>
    </location>
</feature>
<sequence>MQVSQVIVAGAARPAFRNRTHRSVSNCTSMMSEPVNPTGGANACVCIVRRQQFRIAKGESDASDHHRGRRRGRPGTGDAARRPLRRTRQSSRACAYHARRPQSDPHLEAVAARGRGRQHGPVHAGTRICGAGALAWLRVSAGRTDRARPHGEAHHAVARQRQRRRGTAAGARPGIRHAGDRDRQHDALLRGAGRGSERDRARYGR</sequence>
<feature type="compositionally biased region" description="Basic and acidic residues" evidence="1">
    <location>
        <begin position="195"/>
        <end position="205"/>
    </location>
</feature>
<accession>B1FJP4</accession>
<feature type="compositionally biased region" description="Basic and acidic residues" evidence="1">
    <location>
        <begin position="144"/>
        <end position="155"/>
    </location>
</feature>
<evidence type="ECO:0000313" key="3">
    <source>
        <dbReference type="Proteomes" id="UP000005463"/>
    </source>
</evidence>
<evidence type="ECO:0000256" key="1">
    <source>
        <dbReference type="SAM" id="MobiDB-lite"/>
    </source>
</evidence>
<dbReference type="Proteomes" id="UP000005463">
    <property type="component" value="Unassembled WGS sequence"/>
</dbReference>
<protein>
    <submittedName>
        <fullName evidence="2">Uncharacterized protein</fullName>
    </submittedName>
</protein>
<feature type="compositionally biased region" description="Basic residues" evidence="1">
    <location>
        <begin position="156"/>
        <end position="166"/>
    </location>
</feature>
<comment type="caution">
    <text evidence="2">The sequence shown here is derived from an EMBL/GenBank/DDBJ whole genome shotgun (WGS) entry which is preliminary data.</text>
</comment>
<feature type="region of interest" description="Disordered" evidence="1">
    <location>
        <begin position="57"/>
        <end position="106"/>
    </location>
</feature>
<gene>
    <name evidence="2" type="ORF">BamIOP4010DRAFT_4255</name>
</gene>
<name>B1FJP4_9BURK</name>
<organism evidence="2 3">
    <name type="scientific">Burkholderia ambifaria IOP40-10</name>
    <dbReference type="NCBI Taxonomy" id="396596"/>
    <lineage>
        <taxon>Bacteria</taxon>
        <taxon>Pseudomonadati</taxon>
        <taxon>Pseudomonadota</taxon>
        <taxon>Betaproteobacteria</taxon>
        <taxon>Burkholderiales</taxon>
        <taxon>Burkholderiaceae</taxon>
        <taxon>Burkholderia</taxon>
        <taxon>Burkholderia cepacia complex</taxon>
    </lineage>
</organism>